<accession>A0A979FJ49</accession>
<feature type="compositionally biased region" description="Polar residues" evidence="1">
    <location>
        <begin position="117"/>
        <end position="128"/>
    </location>
</feature>
<keyword evidence="2" id="KW-1185">Reference proteome</keyword>
<organism evidence="2 3">
    <name type="scientific">Hyalella azteca</name>
    <name type="common">Amphipod</name>
    <dbReference type="NCBI Taxonomy" id="294128"/>
    <lineage>
        <taxon>Eukaryota</taxon>
        <taxon>Metazoa</taxon>
        <taxon>Ecdysozoa</taxon>
        <taxon>Arthropoda</taxon>
        <taxon>Crustacea</taxon>
        <taxon>Multicrustacea</taxon>
        <taxon>Malacostraca</taxon>
        <taxon>Eumalacostraca</taxon>
        <taxon>Peracarida</taxon>
        <taxon>Amphipoda</taxon>
        <taxon>Senticaudata</taxon>
        <taxon>Talitrida</taxon>
        <taxon>Talitroidea</taxon>
        <taxon>Hyalellidae</taxon>
        <taxon>Hyalella</taxon>
    </lineage>
</organism>
<protein>
    <submittedName>
        <fullName evidence="3">Uncharacterized protein LOC108665491</fullName>
    </submittedName>
</protein>
<feature type="non-terminal residue" evidence="3">
    <location>
        <position position="197"/>
    </location>
</feature>
<feature type="compositionally biased region" description="Low complexity" evidence="1">
    <location>
        <begin position="134"/>
        <end position="158"/>
    </location>
</feature>
<dbReference type="Proteomes" id="UP000694843">
    <property type="component" value="Unplaced"/>
</dbReference>
<sequence length="197" mass="20079">MSHKISKCQVLLHQLPAAAMGRGWCAMPSLAQVCADAGSVKCEVLDAGTASSSPKVPMENIKEELMDAMEIISVKEEPFNYDEKACEPPSSGCGDPPVPPPPLCVPCKRKAPHGAPQTPQQPSNNVGVTRQKRSSGASSTAGGATAAAGGSGHVSAAAAGGGGHVSAAAAGGSGHVNRQIPDKHARKRTYHCADCDY</sequence>
<evidence type="ECO:0000313" key="3">
    <source>
        <dbReference type="RefSeq" id="XP_047736718.1"/>
    </source>
</evidence>
<evidence type="ECO:0000313" key="2">
    <source>
        <dbReference type="Proteomes" id="UP000694843"/>
    </source>
</evidence>
<name>A0A979FJ49_HYAAZ</name>
<dbReference type="RefSeq" id="XP_047736718.1">
    <property type="nucleotide sequence ID" value="XM_047880762.1"/>
</dbReference>
<dbReference type="GeneID" id="108665491"/>
<gene>
    <name evidence="3" type="primary">LOC108665491</name>
</gene>
<reference evidence="3" key="1">
    <citation type="submission" date="2025-08" db="UniProtKB">
        <authorList>
            <consortium name="RefSeq"/>
        </authorList>
    </citation>
    <scope>IDENTIFICATION</scope>
    <source>
        <tissue evidence="3">Whole organism</tissue>
    </source>
</reference>
<proteinExistence type="predicted"/>
<dbReference type="KEGG" id="hazt:108665491"/>
<evidence type="ECO:0000256" key="1">
    <source>
        <dbReference type="SAM" id="MobiDB-lite"/>
    </source>
</evidence>
<dbReference type="AlphaFoldDB" id="A0A979FJ49"/>
<feature type="region of interest" description="Disordered" evidence="1">
    <location>
        <begin position="109"/>
        <end position="189"/>
    </location>
</feature>